<dbReference type="EMBL" id="CAMGYJ010000002">
    <property type="protein sequence ID" value="CAI0375036.1"/>
    <property type="molecule type" value="Genomic_DNA"/>
</dbReference>
<feature type="region of interest" description="Disordered" evidence="3">
    <location>
        <begin position="1"/>
        <end position="98"/>
    </location>
</feature>
<evidence type="ECO:0000313" key="6">
    <source>
        <dbReference type="Proteomes" id="UP001154282"/>
    </source>
</evidence>
<feature type="compositionally biased region" description="Basic residues" evidence="3">
    <location>
        <begin position="80"/>
        <end position="89"/>
    </location>
</feature>
<feature type="compositionally biased region" description="Low complexity" evidence="3">
    <location>
        <begin position="59"/>
        <end position="72"/>
    </location>
</feature>
<evidence type="ECO:0000256" key="2">
    <source>
        <dbReference type="PROSITE-ProRule" id="PRU00723"/>
    </source>
</evidence>
<dbReference type="GO" id="GO:0017150">
    <property type="term" value="F:tRNA dihydrouridine synthase activity"/>
    <property type="evidence" value="ECO:0007669"/>
    <property type="project" value="TreeGrafter"/>
</dbReference>
<dbReference type="GO" id="GO:0008270">
    <property type="term" value="F:zinc ion binding"/>
    <property type="evidence" value="ECO:0007669"/>
    <property type="project" value="UniProtKB-KW"/>
</dbReference>
<keyword evidence="1" id="KW-0507">mRNA processing</keyword>
<evidence type="ECO:0000256" key="1">
    <source>
        <dbReference type="ARBA" id="ARBA00022664"/>
    </source>
</evidence>
<feature type="zinc finger region" description="C3H1-type" evidence="2">
    <location>
        <begin position="99"/>
        <end position="125"/>
    </location>
</feature>
<dbReference type="PANTHER" id="PTHR45846:SF1">
    <property type="entry name" value="TRNA-DIHYDROURIDINE(47) SYNTHASE [NAD(P)(+)]-LIKE"/>
    <property type="match status" value="1"/>
</dbReference>
<accession>A0AAV0GPW0</accession>
<keyword evidence="2" id="KW-0863">Zinc-finger</keyword>
<comment type="caution">
    <text evidence="5">The sequence shown here is derived from an EMBL/GenBank/DDBJ whole genome shotgun (WGS) entry which is preliminary data.</text>
</comment>
<keyword evidence="2" id="KW-0479">Metal-binding</keyword>
<dbReference type="PANTHER" id="PTHR45846">
    <property type="entry name" value="TRNA-DIHYDROURIDINE(47) SYNTHASE [NAD(P)(+)]-LIKE"/>
    <property type="match status" value="1"/>
</dbReference>
<dbReference type="InterPro" id="IPR000571">
    <property type="entry name" value="Znf_CCCH"/>
</dbReference>
<keyword evidence="2" id="KW-0862">Zinc</keyword>
<dbReference type="Proteomes" id="UP001154282">
    <property type="component" value="Unassembled WGS sequence"/>
</dbReference>
<reference evidence="5" key="1">
    <citation type="submission" date="2022-08" db="EMBL/GenBank/DDBJ databases">
        <authorList>
            <person name="Gutierrez-Valencia J."/>
        </authorList>
    </citation>
    <scope>NUCLEOTIDE SEQUENCE</scope>
</reference>
<sequence length="132" mass="13813">MAELSAEVAPPDHPPAAPSNSDGAPRPAAATPGELAAKGVAPVKVEFLCPPPPPRTSQTDANNPPSTAAAASKSGVLKQGKSKRQFKRERRQEQKASHLCPVIAKSGDVSSCKYGDDCRFSHDLEGFKAQVL</sequence>
<evidence type="ECO:0000256" key="3">
    <source>
        <dbReference type="SAM" id="MobiDB-lite"/>
    </source>
</evidence>
<dbReference type="Pfam" id="PF25585">
    <property type="entry name" value="zf-CCCH_DUS3L"/>
    <property type="match status" value="1"/>
</dbReference>
<keyword evidence="6" id="KW-1185">Reference proteome</keyword>
<name>A0AAV0GPW0_9ROSI</name>
<dbReference type="GO" id="GO:0006397">
    <property type="term" value="P:mRNA processing"/>
    <property type="evidence" value="ECO:0007669"/>
    <property type="project" value="UniProtKB-KW"/>
</dbReference>
<dbReference type="AlphaFoldDB" id="A0AAV0GPW0"/>
<evidence type="ECO:0000313" key="5">
    <source>
        <dbReference type="EMBL" id="CAI0375036.1"/>
    </source>
</evidence>
<evidence type="ECO:0000259" key="4">
    <source>
        <dbReference type="PROSITE" id="PS50103"/>
    </source>
</evidence>
<feature type="domain" description="C3H1-type" evidence="4">
    <location>
        <begin position="99"/>
        <end position="125"/>
    </location>
</feature>
<proteinExistence type="predicted"/>
<protein>
    <recommendedName>
        <fullName evidence="4">C3H1-type domain-containing protein</fullName>
    </recommendedName>
</protein>
<gene>
    <name evidence="5" type="ORF">LITE_LOCUS441</name>
</gene>
<organism evidence="5 6">
    <name type="scientific">Linum tenue</name>
    <dbReference type="NCBI Taxonomy" id="586396"/>
    <lineage>
        <taxon>Eukaryota</taxon>
        <taxon>Viridiplantae</taxon>
        <taxon>Streptophyta</taxon>
        <taxon>Embryophyta</taxon>
        <taxon>Tracheophyta</taxon>
        <taxon>Spermatophyta</taxon>
        <taxon>Magnoliopsida</taxon>
        <taxon>eudicotyledons</taxon>
        <taxon>Gunneridae</taxon>
        <taxon>Pentapetalae</taxon>
        <taxon>rosids</taxon>
        <taxon>fabids</taxon>
        <taxon>Malpighiales</taxon>
        <taxon>Linaceae</taxon>
        <taxon>Linum</taxon>
    </lineage>
</organism>
<dbReference type="GO" id="GO:0003723">
    <property type="term" value="F:RNA binding"/>
    <property type="evidence" value="ECO:0007669"/>
    <property type="project" value="TreeGrafter"/>
</dbReference>
<dbReference type="PROSITE" id="PS50103">
    <property type="entry name" value="ZF_C3H1"/>
    <property type="match status" value="1"/>
</dbReference>